<dbReference type="EMBL" id="CDMK01000003">
    <property type="protein sequence ID" value="CRI35222.1"/>
    <property type="molecule type" value="Genomic_DNA"/>
</dbReference>
<dbReference type="AlphaFoldDB" id="A0A0K2YAJ8"/>
<keyword evidence="2" id="KW-1185">Reference proteome</keyword>
<proteinExistence type="predicted"/>
<reference evidence="2" key="1">
    <citation type="submission" date="2014-12" db="EMBL/GenBank/DDBJ databases">
        <authorList>
            <person name="Smet A."/>
        </authorList>
    </citation>
    <scope>NUCLEOTIDE SEQUENCE [LARGE SCALE GENOMIC DNA]</scope>
</reference>
<gene>
    <name evidence="1" type="ORF">HHE01_02200</name>
</gene>
<evidence type="ECO:0000313" key="2">
    <source>
        <dbReference type="Proteomes" id="UP000046090"/>
    </source>
</evidence>
<organism evidence="1 2">
    <name type="scientific">Helicobacter heilmannii</name>
    <dbReference type="NCBI Taxonomy" id="35817"/>
    <lineage>
        <taxon>Bacteria</taxon>
        <taxon>Pseudomonadati</taxon>
        <taxon>Campylobacterota</taxon>
        <taxon>Epsilonproteobacteria</taxon>
        <taxon>Campylobacterales</taxon>
        <taxon>Helicobacteraceae</taxon>
        <taxon>Helicobacter</taxon>
    </lineage>
</organism>
<accession>A0A0K2YAJ8</accession>
<dbReference type="Proteomes" id="UP000046090">
    <property type="component" value="Unassembled WGS sequence"/>
</dbReference>
<sequence>MELSHFLGVKMLIPKDRHFKSSRAGLFGRCLQSRVPGLLLLFDLL</sequence>
<evidence type="ECO:0000313" key="1">
    <source>
        <dbReference type="EMBL" id="CRI35222.1"/>
    </source>
</evidence>
<name>A0A0K2YAJ8_HELHE</name>
<protein>
    <submittedName>
        <fullName evidence="1">Uncharacterized protein</fullName>
    </submittedName>
</protein>